<feature type="signal peptide" evidence="2">
    <location>
        <begin position="1"/>
        <end position="21"/>
    </location>
</feature>
<feature type="compositionally biased region" description="Polar residues" evidence="1">
    <location>
        <begin position="295"/>
        <end position="335"/>
    </location>
</feature>
<evidence type="ECO:0000256" key="2">
    <source>
        <dbReference type="SAM" id="SignalP"/>
    </source>
</evidence>
<keyword evidence="2" id="KW-0732">Signal</keyword>
<feature type="chain" id="PRO_5043972100" evidence="2">
    <location>
        <begin position="22"/>
        <end position="478"/>
    </location>
</feature>
<evidence type="ECO:0000313" key="4">
    <source>
        <dbReference type="Proteomes" id="UP000675881"/>
    </source>
</evidence>
<dbReference type="EMBL" id="HG994580">
    <property type="protein sequence ID" value="CAF2767153.1"/>
    <property type="molecule type" value="Genomic_DNA"/>
</dbReference>
<proteinExistence type="predicted"/>
<dbReference type="Proteomes" id="UP000675881">
    <property type="component" value="Chromosome 1"/>
</dbReference>
<evidence type="ECO:0000256" key="1">
    <source>
        <dbReference type="SAM" id="MobiDB-lite"/>
    </source>
</evidence>
<feature type="compositionally biased region" description="Polar residues" evidence="1">
    <location>
        <begin position="206"/>
        <end position="223"/>
    </location>
</feature>
<sequence>MRHKFCLISLILFFLNKLCYSIAAGQMERVKNSSLEHMLDDPKIRQKLVQRLFLNPNEPTSEALERMNQLLRRRVYNTFVQRGNKELADKLLLRYRRNHISRFNANSIRNRNNRNYTRIDDTAMHISSEKTASEKNEGVEELHMQKRPRIHTDPINPVNPISEDKKIDLINSNEGNKNPVPTKEGDAVFDEAATNKMMNNNLESKCFSESSQDARKNSSQSESIDSKENEETTNKPQFMDIKRLRKRLQIGSLRRFKKAIAIKDNSSKDTITINHGVKETTTIFLVEKLGTKPSLTRTSTSQEEFISEESLNTPKSNSLETVSTTKTGSQTNETTTVKDAETSRVSKIWGNIPVSSKTQGTTTIEGGDTTESSKVKAYTEAEDESNEVTTASSTSETQSTHSSTTKTKGTNEIEFDTRESTTESTIKSTEDETTTDSTHDTQTTHSTTSTTNEDEKETTTTTDSTHETQNNDNNRFDS</sequence>
<dbReference type="AlphaFoldDB" id="A0A7R8CC54"/>
<feature type="compositionally biased region" description="Low complexity" evidence="1">
    <location>
        <begin position="389"/>
        <end position="408"/>
    </location>
</feature>
<name>A0A7R8CC54_LEPSM</name>
<feature type="compositionally biased region" description="Basic and acidic residues" evidence="1">
    <location>
        <begin position="224"/>
        <end position="233"/>
    </location>
</feature>
<reference evidence="3" key="1">
    <citation type="submission" date="2021-02" db="EMBL/GenBank/DDBJ databases">
        <authorList>
            <person name="Bekaert M."/>
        </authorList>
    </citation>
    <scope>NUCLEOTIDE SEQUENCE</scope>
    <source>
        <strain evidence="3">IoA-00</strain>
    </source>
</reference>
<protein>
    <submittedName>
        <fullName evidence="3">(salmon louse) hypothetical protein</fullName>
    </submittedName>
</protein>
<feature type="compositionally biased region" description="Low complexity" evidence="1">
    <location>
        <begin position="440"/>
        <end position="451"/>
    </location>
</feature>
<gene>
    <name evidence="3" type="ORF">LSAA_1532</name>
</gene>
<feature type="region of interest" description="Disordered" evidence="1">
    <location>
        <begin position="206"/>
        <end position="239"/>
    </location>
</feature>
<feature type="compositionally biased region" description="Low complexity" evidence="1">
    <location>
        <begin position="358"/>
        <end position="370"/>
    </location>
</feature>
<feature type="region of interest" description="Disordered" evidence="1">
    <location>
        <begin position="295"/>
        <end position="478"/>
    </location>
</feature>
<accession>A0A7R8CC54</accession>
<evidence type="ECO:0000313" key="3">
    <source>
        <dbReference type="EMBL" id="CAF2767153.1"/>
    </source>
</evidence>
<organism evidence="3 4">
    <name type="scientific">Lepeophtheirus salmonis</name>
    <name type="common">Salmon louse</name>
    <name type="synonym">Caligus salmonis</name>
    <dbReference type="NCBI Taxonomy" id="72036"/>
    <lineage>
        <taxon>Eukaryota</taxon>
        <taxon>Metazoa</taxon>
        <taxon>Ecdysozoa</taxon>
        <taxon>Arthropoda</taxon>
        <taxon>Crustacea</taxon>
        <taxon>Multicrustacea</taxon>
        <taxon>Hexanauplia</taxon>
        <taxon>Copepoda</taxon>
        <taxon>Siphonostomatoida</taxon>
        <taxon>Caligidae</taxon>
        <taxon>Lepeophtheirus</taxon>
    </lineage>
</organism>
<feature type="compositionally biased region" description="Basic and acidic residues" evidence="1">
    <location>
        <begin position="409"/>
        <end position="421"/>
    </location>
</feature>
<keyword evidence="4" id="KW-1185">Reference proteome</keyword>